<gene>
    <name evidence="2" type="ORF">KI809_11325</name>
</gene>
<keyword evidence="1" id="KW-0472">Membrane</keyword>
<evidence type="ECO:0000256" key="1">
    <source>
        <dbReference type="SAM" id="Phobius"/>
    </source>
</evidence>
<dbReference type="EMBL" id="JAHCVJ010000004">
    <property type="protein sequence ID" value="MBT0664892.1"/>
    <property type="molecule type" value="Genomic_DNA"/>
</dbReference>
<dbReference type="RefSeq" id="WP_214171666.1">
    <property type="nucleotide sequence ID" value="NZ_JAHCVJ010000004.1"/>
</dbReference>
<proteinExistence type="predicted"/>
<feature type="transmembrane region" description="Helical" evidence="1">
    <location>
        <begin position="46"/>
        <end position="67"/>
    </location>
</feature>
<sequence>MTPAHHTHYRLAGILAMVNALLTIPWFIMTFFLADKTGIWPKVAEAVMQTSSTMIFVFTSLVLMKLLNRVHAFHATDRYIMILIKANIVLTAISLIGVVVPSIGSSAGTLALILIAPLGVVQLLFGRKLLQLPSDLGGLHRPYCYLNIITGISMAAVILLPLGILTGAIADIMLGTIFFQAAGSGKLVDTEA</sequence>
<reference evidence="2 3" key="1">
    <citation type="submission" date="2021-05" db="EMBL/GenBank/DDBJ databases">
        <title>The draft genome of Geobacter pelophilus DSM 12255.</title>
        <authorList>
            <person name="Xu Z."/>
            <person name="Masuda Y."/>
            <person name="Itoh H."/>
            <person name="Senoo K."/>
        </authorList>
    </citation>
    <scope>NUCLEOTIDE SEQUENCE [LARGE SCALE GENOMIC DNA]</scope>
    <source>
        <strain evidence="2 3">DSM 12255</strain>
    </source>
</reference>
<accession>A0AAW4L3X5</accession>
<dbReference type="AlphaFoldDB" id="A0AAW4L3X5"/>
<keyword evidence="1" id="KW-0812">Transmembrane</keyword>
<evidence type="ECO:0000313" key="3">
    <source>
        <dbReference type="Proteomes" id="UP000811899"/>
    </source>
</evidence>
<protein>
    <submittedName>
        <fullName evidence="2">Uncharacterized protein</fullName>
    </submittedName>
</protein>
<feature type="transmembrane region" description="Helical" evidence="1">
    <location>
        <begin position="12"/>
        <end position="34"/>
    </location>
</feature>
<feature type="transmembrane region" description="Helical" evidence="1">
    <location>
        <begin position="106"/>
        <end position="125"/>
    </location>
</feature>
<name>A0AAW4L3X5_9BACT</name>
<feature type="transmembrane region" description="Helical" evidence="1">
    <location>
        <begin position="145"/>
        <end position="170"/>
    </location>
</feature>
<feature type="transmembrane region" description="Helical" evidence="1">
    <location>
        <begin position="79"/>
        <end position="100"/>
    </location>
</feature>
<keyword evidence="3" id="KW-1185">Reference proteome</keyword>
<organism evidence="2 3">
    <name type="scientific">Geoanaerobacter pelophilus</name>
    <dbReference type="NCBI Taxonomy" id="60036"/>
    <lineage>
        <taxon>Bacteria</taxon>
        <taxon>Pseudomonadati</taxon>
        <taxon>Thermodesulfobacteriota</taxon>
        <taxon>Desulfuromonadia</taxon>
        <taxon>Geobacterales</taxon>
        <taxon>Geobacteraceae</taxon>
        <taxon>Geoanaerobacter</taxon>
    </lineage>
</organism>
<dbReference type="Proteomes" id="UP000811899">
    <property type="component" value="Unassembled WGS sequence"/>
</dbReference>
<evidence type="ECO:0000313" key="2">
    <source>
        <dbReference type="EMBL" id="MBT0664892.1"/>
    </source>
</evidence>
<comment type="caution">
    <text evidence="2">The sequence shown here is derived from an EMBL/GenBank/DDBJ whole genome shotgun (WGS) entry which is preliminary data.</text>
</comment>
<keyword evidence="1" id="KW-1133">Transmembrane helix</keyword>